<dbReference type="EMBL" id="JARK01001369">
    <property type="protein sequence ID" value="EYC16539.1"/>
    <property type="molecule type" value="Genomic_DNA"/>
</dbReference>
<comment type="caution">
    <text evidence="2">The sequence shown here is derived from an EMBL/GenBank/DDBJ whole genome shotgun (WGS) entry which is preliminary data.</text>
</comment>
<feature type="region of interest" description="Disordered" evidence="1">
    <location>
        <begin position="1"/>
        <end position="31"/>
    </location>
</feature>
<organism evidence="2 3">
    <name type="scientific">Ancylostoma ceylanicum</name>
    <dbReference type="NCBI Taxonomy" id="53326"/>
    <lineage>
        <taxon>Eukaryota</taxon>
        <taxon>Metazoa</taxon>
        <taxon>Ecdysozoa</taxon>
        <taxon>Nematoda</taxon>
        <taxon>Chromadorea</taxon>
        <taxon>Rhabditida</taxon>
        <taxon>Rhabditina</taxon>
        <taxon>Rhabditomorpha</taxon>
        <taxon>Strongyloidea</taxon>
        <taxon>Ancylostomatidae</taxon>
        <taxon>Ancylostomatinae</taxon>
        <taxon>Ancylostoma</taxon>
    </lineage>
</organism>
<dbReference type="AlphaFoldDB" id="A0A016UME8"/>
<feature type="compositionally biased region" description="Basic and acidic residues" evidence="1">
    <location>
        <begin position="1"/>
        <end position="13"/>
    </location>
</feature>
<evidence type="ECO:0000313" key="3">
    <source>
        <dbReference type="Proteomes" id="UP000024635"/>
    </source>
</evidence>
<protein>
    <submittedName>
        <fullName evidence="2">Uncharacterized protein</fullName>
    </submittedName>
</protein>
<dbReference type="OrthoDB" id="5850083at2759"/>
<evidence type="ECO:0000256" key="1">
    <source>
        <dbReference type="SAM" id="MobiDB-lite"/>
    </source>
</evidence>
<name>A0A016UME8_9BILA</name>
<accession>A0A016UME8</accession>
<dbReference type="Proteomes" id="UP000024635">
    <property type="component" value="Unassembled WGS sequence"/>
</dbReference>
<sequence length="303" mass="34607">MGKMLEDVNMRESSDEDEEVQHVNPVSQSESTFPDMTITAELGEIVDVLREVPEAISRGMADHKISSRYKEKHFENLKREIDVVCSKVERLKANCQLTRVLHGKLFKVLSERGIESEEDWAQYVRTLERDGDMLAELCDILNTDMLQIVDVVKDTKARAESCDAGRNGNVAEEPALGKTYKTAMSSETAMNVRKLQMQSKMEPIGRYCEQGWRPCVETSWENPREATGQSIGFEMINCFQSLSCMDPGVFKGKPNENFNEFVRRFRRKYQRVVLSDQVLVEILGDDHLGGRAKSVFSFLFSHF</sequence>
<gene>
    <name evidence="2" type="primary">Acey_s0033.g2710</name>
    <name evidence="2" type="ORF">Y032_0033g2710</name>
</gene>
<reference evidence="3" key="1">
    <citation type="journal article" date="2015" name="Nat. Genet.">
        <title>The genome and transcriptome of the zoonotic hookworm Ancylostoma ceylanicum identify infection-specific gene families.</title>
        <authorList>
            <person name="Schwarz E.M."/>
            <person name="Hu Y."/>
            <person name="Antoshechkin I."/>
            <person name="Miller M.M."/>
            <person name="Sternberg P.W."/>
            <person name="Aroian R.V."/>
        </authorList>
    </citation>
    <scope>NUCLEOTIDE SEQUENCE</scope>
    <source>
        <strain evidence="3">HY135</strain>
    </source>
</reference>
<evidence type="ECO:0000313" key="2">
    <source>
        <dbReference type="EMBL" id="EYC16539.1"/>
    </source>
</evidence>
<keyword evidence="3" id="KW-1185">Reference proteome</keyword>
<proteinExistence type="predicted"/>